<dbReference type="PROSITE" id="PS00742">
    <property type="entry name" value="PEP_ENZYMES_2"/>
    <property type="match status" value="1"/>
</dbReference>
<reference evidence="21 22" key="1">
    <citation type="submission" date="2018-02" db="EMBL/GenBank/DDBJ databases">
        <title>novel marine gammaproteobacteria from coastal saline agro ecosystem.</title>
        <authorList>
            <person name="Krishnan R."/>
            <person name="Ramesh Kumar N."/>
        </authorList>
    </citation>
    <scope>NUCLEOTIDE SEQUENCE [LARGE SCALE GENOMIC DNA]</scope>
    <source>
        <strain evidence="21 22">228</strain>
    </source>
</reference>
<comment type="function">
    <text evidence="16">General (non sugar-specific) component of the phosphoenolpyruvate-dependent sugar phosphotransferase system (sugar PTS). This major carbohydrate active-transport system catalyzes the phosphorylation of incoming sugar substrates concomitantly with their translocation across the cell membrane. Enzyme I transfers the phosphoryl group from phosphoenolpyruvate (PEP) to the phosphoryl carrier protein (HPr).</text>
</comment>
<dbReference type="InterPro" id="IPR000121">
    <property type="entry name" value="PEP_util_C"/>
</dbReference>
<dbReference type="Gene3D" id="1.10.274.10">
    <property type="entry name" value="PtsI, HPr-binding domain"/>
    <property type="match status" value="1"/>
</dbReference>
<evidence type="ECO:0000256" key="17">
    <source>
        <dbReference type="PIRSR" id="PIRSR000732-1"/>
    </source>
</evidence>
<evidence type="ECO:0000256" key="3">
    <source>
        <dbReference type="ARBA" id="ARBA00004496"/>
    </source>
</evidence>
<dbReference type="Pfam" id="PF00381">
    <property type="entry name" value="PTS-HPr"/>
    <property type="match status" value="1"/>
</dbReference>
<evidence type="ECO:0000256" key="11">
    <source>
        <dbReference type="ARBA" id="ARBA00022683"/>
    </source>
</evidence>
<evidence type="ECO:0000256" key="1">
    <source>
        <dbReference type="ARBA" id="ARBA00000683"/>
    </source>
</evidence>
<dbReference type="AlphaFoldDB" id="A0A2S5KQ43"/>
<dbReference type="Pfam" id="PF02896">
    <property type="entry name" value="PEP-utilizers_C"/>
    <property type="match status" value="1"/>
</dbReference>
<dbReference type="PANTHER" id="PTHR46244">
    <property type="entry name" value="PHOSPHOENOLPYRUVATE-PROTEIN PHOSPHOTRANSFERASE"/>
    <property type="match status" value="1"/>
</dbReference>
<dbReference type="InterPro" id="IPR008279">
    <property type="entry name" value="PEP-util_enz_mobile_dom"/>
</dbReference>
<comment type="cofactor">
    <cofactor evidence="2 16 19">
        <name>Mg(2+)</name>
        <dbReference type="ChEBI" id="CHEBI:18420"/>
    </cofactor>
</comment>
<dbReference type="PROSITE" id="PS00369">
    <property type="entry name" value="PTS_HPR_HIS"/>
    <property type="match status" value="1"/>
</dbReference>
<dbReference type="GO" id="GO:0046872">
    <property type="term" value="F:metal ion binding"/>
    <property type="evidence" value="ECO:0007669"/>
    <property type="project" value="UniProtKB-KW"/>
</dbReference>
<evidence type="ECO:0000256" key="19">
    <source>
        <dbReference type="PIRSR" id="PIRSR000732-3"/>
    </source>
</evidence>
<sequence>MYELKTQVRVEEGLHTRPSTQFAKLAKSFKSDVEVIRDGLAANGKSAVKIMLLGVKQFEEVVIRASGEDEEQAILSLKLFLLDEEAGMASAAPTPALSATASASLSAAASASACAVPVISASRKDLSIAACKGIGASEGHRVANAFVYLPEVLKAPCLRLAAGTEEGEWQRFEQIFGQMRERLMEQLDASEEDRNIIESLLDVSADEEYHGAIRQRVLSGCDAASACLAVGDELAVALESVNDPYIQARAEDVRGITRQLTLRLLGKEDVCLSELEQPCIVVAEDLSALDFARANLAQIRGIVCMHGSATSHVAIMARAHGIPAVLGLGVSLDSLRSVRQVALNGADGHVWFDPEDAVIERCQAAEHREQQQLQALQDFRHLTPTTRDGRVIEVAANLGTLKEIHAAIEAGAMGVGLFRTELLFMDRRSLPDEDEQTKVYTELAKAFAPHPVIIRTLDVGGDKPLPGIQFPQEENPFLGWRGLRMCLDRPDIFLPQLRALLRASVEGNIKIMFPMVSDVDELRRAKALLAECAQALAAEGIASGQPKVGIMIETPAAVLTAETLAAEVDFFSIGTNDLTQYVMAVDRMNARLAHLYRTDHPAVLNAIRMVCNAAEQHGIQVGVCGEAAAKPEMIPSLVALGVTELSMSSTSILRAKQVISSL</sequence>
<dbReference type="SUPFAM" id="SSF47831">
    <property type="entry name" value="Enzyme I of the PEP:sugar phosphotransferase system HPr-binding (sub)domain"/>
    <property type="match status" value="1"/>
</dbReference>
<dbReference type="InterPro" id="IPR001020">
    <property type="entry name" value="PTS_HPr_His_P_site"/>
</dbReference>
<evidence type="ECO:0000256" key="6">
    <source>
        <dbReference type="ARBA" id="ARBA00016544"/>
    </source>
</evidence>
<feature type="binding site" evidence="18">
    <location>
        <begin position="576"/>
        <end position="577"/>
    </location>
    <ligand>
        <name>phosphoenolpyruvate</name>
        <dbReference type="ChEBI" id="CHEBI:58702"/>
    </ligand>
</feature>
<dbReference type="OrthoDB" id="9765468at2"/>
<dbReference type="PANTHER" id="PTHR46244:SF6">
    <property type="entry name" value="PHOSPHOENOLPYRUVATE-PROTEIN PHOSPHOTRANSFERASE"/>
    <property type="match status" value="1"/>
</dbReference>
<dbReference type="InterPro" id="IPR015813">
    <property type="entry name" value="Pyrv/PenolPyrv_kinase-like_dom"/>
</dbReference>
<dbReference type="InterPro" id="IPR035895">
    <property type="entry name" value="HPr-like_sf"/>
</dbReference>
<dbReference type="Pfam" id="PF05524">
    <property type="entry name" value="PEP-utilisers_N"/>
    <property type="match status" value="1"/>
</dbReference>
<dbReference type="GO" id="GO:0009401">
    <property type="term" value="P:phosphoenolpyruvate-dependent sugar phosphotransferase system"/>
    <property type="evidence" value="ECO:0007669"/>
    <property type="project" value="UniProtKB-KW"/>
</dbReference>
<name>A0A2S5KQ43_9PROT</name>
<dbReference type="GO" id="GO:0008965">
    <property type="term" value="F:phosphoenolpyruvate-protein phosphotransferase activity"/>
    <property type="evidence" value="ECO:0007669"/>
    <property type="project" value="UniProtKB-EC"/>
</dbReference>
<dbReference type="InterPro" id="IPR036618">
    <property type="entry name" value="PtsI_HPr-bd_sf"/>
</dbReference>
<dbReference type="InterPro" id="IPR036637">
    <property type="entry name" value="Phosphohistidine_dom_sf"/>
</dbReference>
<evidence type="ECO:0000256" key="13">
    <source>
        <dbReference type="ARBA" id="ARBA00022777"/>
    </source>
</evidence>
<evidence type="ECO:0000256" key="7">
    <source>
        <dbReference type="ARBA" id="ARBA00022448"/>
    </source>
</evidence>
<protein>
    <recommendedName>
        <fullName evidence="6 16">Phosphoenolpyruvate-protein phosphotransferase</fullName>
        <ecNumber evidence="5 16">2.7.3.9</ecNumber>
    </recommendedName>
    <alternativeName>
        <fullName evidence="15 16">Phosphotransferase system, enzyme I</fullName>
    </alternativeName>
</protein>
<dbReference type="Pfam" id="PF00391">
    <property type="entry name" value="PEP-utilizers"/>
    <property type="match status" value="1"/>
</dbReference>
<evidence type="ECO:0000256" key="16">
    <source>
        <dbReference type="PIRNR" id="PIRNR000732"/>
    </source>
</evidence>
<dbReference type="InterPro" id="IPR023151">
    <property type="entry name" value="PEP_util_CS"/>
</dbReference>
<dbReference type="SUPFAM" id="SSF55594">
    <property type="entry name" value="HPr-like"/>
    <property type="match status" value="1"/>
</dbReference>
<gene>
    <name evidence="21" type="primary">ptsP</name>
    <name evidence="21" type="ORF">C4K68_15745</name>
</gene>
<dbReference type="InterPro" id="IPR040442">
    <property type="entry name" value="Pyrv_kinase-like_dom_sf"/>
</dbReference>
<comment type="similarity">
    <text evidence="4 16">Belongs to the PEP-utilizing enzyme family.</text>
</comment>
<dbReference type="InterPro" id="IPR000032">
    <property type="entry name" value="HPr-like"/>
</dbReference>
<dbReference type="GO" id="GO:0016301">
    <property type="term" value="F:kinase activity"/>
    <property type="evidence" value="ECO:0007669"/>
    <property type="project" value="UniProtKB-KW"/>
</dbReference>
<organism evidence="21 22">
    <name type="scientific">Proteobacteria bacterium 228</name>
    <dbReference type="NCBI Taxonomy" id="2083153"/>
    <lineage>
        <taxon>Bacteria</taxon>
        <taxon>Pseudomonadati</taxon>
        <taxon>Pseudomonadota</taxon>
    </lineage>
</organism>
<comment type="subcellular location">
    <subcellularLocation>
        <location evidence="3 16">Cytoplasm</location>
    </subcellularLocation>
</comment>
<feature type="binding site" evidence="18">
    <location>
        <position position="587"/>
    </location>
    <ligand>
        <name>phosphoenolpyruvate</name>
        <dbReference type="ChEBI" id="CHEBI:58702"/>
    </ligand>
</feature>
<dbReference type="EC" id="2.7.3.9" evidence="5 16"/>
<evidence type="ECO:0000256" key="2">
    <source>
        <dbReference type="ARBA" id="ARBA00001946"/>
    </source>
</evidence>
<evidence type="ECO:0000256" key="15">
    <source>
        <dbReference type="ARBA" id="ARBA00033235"/>
    </source>
</evidence>
<keyword evidence="10 16" id="KW-0808">Transferase</keyword>
<dbReference type="PRINTS" id="PR01736">
    <property type="entry name" value="PHPHTRNFRASE"/>
</dbReference>
<keyword evidence="8 16" id="KW-0963">Cytoplasm</keyword>
<evidence type="ECO:0000256" key="9">
    <source>
        <dbReference type="ARBA" id="ARBA00022597"/>
    </source>
</evidence>
<comment type="catalytic activity">
    <reaction evidence="1 16">
        <text>L-histidyl-[protein] + phosphoenolpyruvate = N(pros)-phospho-L-histidyl-[protein] + pyruvate</text>
        <dbReference type="Rhea" id="RHEA:23880"/>
        <dbReference type="Rhea" id="RHEA-COMP:9745"/>
        <dbReference type="Rhea" id="RHEA-COMP:9746"/>
        <dbReference type="ChEBI" id="CHEBI:15361"/>
        <dbReference type="ChEBI" id="CHEBI:29979"/>
        <dbReference type="ChEBI" id="CHEBI:58702"/>
        <dbReference type="ChEBI" id="CHEBI:64837"/>
        <dbReference type="EC" id="2.7.3.9"/>
    </reaction>
</comment>
<evidence type="ECO:0000256" key="10">
    <source>
        <dbReference type="ARBA" id="ARBA00022679"/>
    </source>
</evidence>
<feature type="binding site" evidence="18">
    <location>
        <position position="419"/>
    </location>
    <ligand>
        <name>phosphoenolpyruvate</name>
        <dbReference type="ChEBI" id="CHEBI:58702"/>
    </ligand>
</feature>
<dbReference type="PROSITE" id="PS51350">
    <property type="entry name" value="PTS_HPR_DOM"/>
    <property type="match status" value="1"/>
</dbReference>
<dbReference type="Gene3D" id="3.50.30.10">
    <property type="entry name" value="Phosphohistidine domain"/>
    <property type="match status" value="1"/>
</dbReference>
<dbReference type="PIRSF" id="PIRSF000732">
    <property type="entry name" value="PTS_enzyme_I"/>
    <property type="match status" value="1"/>
</dbReference>
<keyword evidence="14 16" id="KW-0460">Magnesium</keyword>
<evidence type="ECO:0000259" key="20">
    <source>
        <dbReference type="PROSITE" id="PS51350"/>
    </source>
</evidence>
<feature type="active site" description="Tele-phosphohistidine intermediate" evidence="17">
    <location>
        <position position="312"/>
    </location>
</feature>
<keyword evidence="11 16" id="KW-0598">Phosphotransferase system</keyword>
<evidence type="ECO:0000256" key="4">
    <source>
        <dbReference type="ARBA" id="ARBA00007837"/>
    </source>
</evidence>
<accession>A0A2S5KQ43</accession>
<dbReference type="GO" id="GO:0005737">
    <property type="term" value="C:cytoplasm"/>
    <property type="evidence" value="ECO:0007669"/>
    <property type="project" value="UniProtKB-SubCell"/>
</dbReference>
<evidence type="ECO:0000256" key="5">
    <source>
        <dbReference type="ARBA" id="ARBA00012232"/>
    </source>
</evidence>
<evidence type="ECO:0000256" key="18">
    <source>
        <dbReference type="PIRSR" id="PIRSR000732-2"/>
    </source>
</evidence>
<evidence type="ECO:0000313" key="22">
    <source>
        <dbReference type="Proteomes" id="UP000238196"/>
    </source>
</evidence>
<feature type="binding site" evidence="18">
    <location>
        <position position="455"/>
    </location>
    <ligand>
        <name>phosphoenolpyruvate</name>
        <dbReference type="ChEBI" id="CHEBI:58702"/>
    </ligand>
</feature>
<comment type="caution">
    <text evidence="21">The sequence shown here is derived from an EMBL/GenBank/DDBJ whole genome shotgun (WGS) entry which is preliminary data.</text>
</comment>
<keyword evidence="9 16" id="KW-0762">Sugar transport</keyword>
<feature type="binding site" evidence="19">
    <location>
        <position position="553"/>
    </location>
    <ligand>
        <name>Mg(2+)</name>
        <dbReference type="ChEBI" id="CHEBI:18420"/>
    </ligand>
</feature>
<dbReference type="EMBL" id="PRLP01000052">
    <property type="protein sequence ID" value="PPC76406.1"/>
    <property type="molecule type" value="Genomic_DNA"/>
</dbReference>
<evidence type="ECO:0000313" key="21">
    <source>
        <dbReference type="EMBL" id="PPC76406.1"/>
    </source>
</evidence>
<feature type="domain" description="HPr" evidence="20">
    <location>
        <begin position="1"/>
        <end position="89"/>
    </location>
</feature>
<keyword evidence="13 16" id="KW-0418">Kinase</keyword>
<dbReference type="InterPro" id="IPR024692">
    <property type="entry name" value="PTS_EI"/>
</dbReference>
<evidence type="ECO:0000256" key="8">
    <source>
        <dbReference type="ARBA" id="ARBA00022490"/>
    </source>
</evidence>
<dbReference type="Gene3D" id="3.20.20.60">
    <property type="entry name" value="Phosphoenolpyruvate-binding domains"/>
    <property type="match status" value="1"/>
</dbReference>
<dbReference type="NCBIfam" id="TIGR01003">
    <property type="entry name" value="PTS_HPr_family"/>
    <property type="match status" value="1"/>
</dbReference>
<feature type="binding site" evidence="19">
    <location>
        <position position="577"/>
    </location>
    <ligand>
        <name>Mg(2+)</name>
        <dbReference type="ChEBI" id="CHEBI:18420"/>
    </ligand>
</feature>
<proteinExistence type="inferred from homology"/>
<evidence type="ECO:0000256" key="14">
    <source>
        <dbReference type="ARBA" id="ARBA00022842"/>
    </source>
</evidence>
<dbReference type="NCBIfam" id="TIGR01417">
    <property type="entry name" value="PTS_I_fam"/>
    <property type="match status" value="1"/>
</dbReference>
<evidence type="ECO:0000256" key="12">
    <source>
        <dbReference type="ARBA" id="ARBA00022723"/>
    </source>
</evidence>
<dbReference type="Proteomes" id="UP000238196">
    <property type="component" value="Unassembled WGS sequence"/>
</dbReference>
<feature type="active site" description="Proton donor" evidence="17">
    <location>
        <position position="624"/>
    </location>
</feature>
<dbReference type="PRINTS" id="PR00107">
    <property type="entry name" value="PHOSPHOCPHPR"/>
</dbReference>
<dbReference type="InterPro" id="IPR050499">
    <property type="entry name" value="PEP-utilizing_PTS_enzyme"/>
</dbReference>
<dbReference type="SUPFAM" id="SSF52009">
    <property type="entry name" value="Phosphohistidine domain"/>
    <property type="match status" value="1"/>
</dbReference>
<dbReference type="SUPFAM" id="SSF51621">
    <property type="entry name" value="Phosphoenolpyruvate/pyruvate domain"/>
    <property type="match status" value="1"/>
</dbReference>
<keyword evidence="7 16" id="KW-0813">Transport</keyword>
<keyword evidence="12 16" id="KW-0479">Metal-binding</keyword>
<dbReference type="InterPro" id="IPR008731">
    <property type="entry name" value="PTS_EIN"/>
</dbReference>
<dbReference type="Gene3D" id="3.30.1340.10">
    <property type="entry name" value="HPr-like"/>
    <property type="match status" value="1"/>
</dbReference>
<dbReference type="InterPro" id="IPR006318">
    <property type="entry name" value="PTS_EI-like"/>
</dbReference>